<accession>Q0RGU2</accession>
<dbReference type="HOGENOM" id="CLU_2329617_0_0_11"/>
<sequence length="98" mass="11166">MVRRLWVSRTSAYAWHQRWEAGGPDALRSVGPGSRCRLDDEQRVRLAAELDRGPVAHGWTVDQRWTLGRFATLIARLFGVSYTLTGVDKLLYRMGYSA</sequence>
<evidence type="ECO:0000313" key="1">
    <source>
        <dbReference type="EMBL" id="CAJ63294.1"/>
    </source>
</evidence>
<gene>
    <name evidence="1" type="ordered locus">FRAAL4652</name>
</gene>
<dbReference type="Pfam" id="PF13565">
    <property type="entry name" value="HTH_32"/>
    <property type="match status" value="1"/>
</dbReference>
<dbReference type="InterPro" id="IPR009057">
    <property type="entry name" value="Homeodomain-like_sf"/>
</dbReference>
<dbReference type="AlphaFoldDB" id="Q0RGU2"/>
<dbReference type="Proteomes" id="UP000000657">
    <property type="component" value="Chromosome"/>
</dbReference>
<dbReference type="KEGG" id="fal:FRAAL4652"/>
<reference evidence="1 2" key="1">
    <citation type="journal article" date="2007" name="Genome Res.">
        <title>Genome characteristics of facultatively symbiotic Frankia sp. strains reflect host range and host plant biogeography.</title>
        <authorList>
            <person name="Normand P."/>
            <person name="Lapierre P."/>
            <person name="Tisa L.S."/>
            <person name="Gogarten J.P."/>
            <person name="Alloisio N."/>
            <person name="Bagnarol E."/>
            <person name="Bassi C.A."/>
            <person name="Berry A.M."/>
            <person name="Bickhart D.M."/>
            <person name="Choisne N."/>
            <person name="Couloux A."/>
            <person name="Cournoyer B."/>
            <person name="Cruveiller S."/>
            <person name="Daubin V."/>
            <person name="Demange N."/>
            <person name="Francino M.P."/>
            <person name="Goltsman E."/>
            <person name="Huang Y."/>
            <person name="Kopp O.R."/>
            <person name="Labarre L."/>
            <person name="Lapidus A."/>
            <person name="Lavire C."/>
            <person name="Marechal J."/>
            <person name="Martinez M."/>
            <person name="Mastronunzio J.E."/>
            <person name="Mullin B.C."/>
            <person name="Niemann J."/>
            <person name="Pujic P."/>
            <person name="Rawnsley T."/>
            <person name="Rouy Z."/>
            <person name="Schenowitz C."/>
            <person name="Sellstedt A."/>
            <person name="Tavares F."/>
            <person name="Tomkins J.P."/>
            <person name="Vallenet D."/>
            <person name="Valverde C."/>
            <person name="Wall L.G."/>
            <person name="Wang Y."/>
            <person name="Medigue C."/>
            <person name="Benson D.R."/>
        </authorList>
    </citation>
    <scope>NUCLEOTIDE SEQUENCE [LARGE SCALE GENOMIC DNA]</scope>
    <source>
        <strain evidence="2">DSM 45986 / CECT 9034 / ACN14a</strain>
    </source>
</reference>
<evidence type="ECO:0000313" key="2">
    <source>
        <dbReference type="Proteomes" id="UP000000657"/>
    </source>
</evidence>
<keyword evidence="2" id="KW-1185">Reference proteome</keyword>
<organism evidence="1 2">
    <name type="scientific">Frankia alni (strain DSM 45986 / CECT 9034 / ACN14a)</name>
    <dbReference type="NCBI Taxonomy" id="326424"/>
    <lineage>
        <taxon>Bacteria</taxon>
        <taxon>Bacillati</taxon>
        <taxon>Actinomycetota</taxon>
        <taxon>Actinomycetes</taxon>
        <taxon>Frankiales</taxon>
        <taxon>Frankiaceae</taxon>
        <taxon>Frankia</taxon>
    </lineage>
</organism>
<dbReference type="EMBL" id="CT573213">
    <property type="protein sequence ID" value="CAJ63294.1"/>
    <property type="molecule type" value="Genomic_DNA"/>
</dbReference>
<protein>
    <submittedName>
        <fullName evidence="1">Transposase (Partial)</fullName>
    </submittedName>
</protein>
<dbReference type="SUPFAM" id="SSF46689">
    <property type="entry name" value="Homeodomain-like"/>
    <property type="match status" value="1"/>
</dbReference>
<proteinExistence type="predicted"/>
<dbReference type="eggNOG" id="COG3415">
    <property type="taxonomic scope" value="Bacteria"/>
</dbReference>
<dbReference type="STRING" id="326424.FRAAL4652"/>
<name>Q0RGU2_FRAAA</name>